<name>A0ABN9TY38_9DINO</name>
<evidence type="ECO:0008006" key="4">
    <source>
        <dbReference type="Google" id="ProtNLM"/>
    </source>
</evidence>
<gene>
    <name evidence="2" type="ORF">PCOR1329_LOCUS43436</name>
</gene>
<comment type="caution">
    <text evidence="2">The sequence shown here is derived from an EMBL/GenBank/DDBJ whole genome shotgun (WGS) entry which is preliminary data.</text>
</comment>
<dbReference type="EMBL" id="CAUYUJ010015220">
    <property type="protein sequence ID" value="CAK0851250.1"/>
    <property type="molecule type" value="Genomic_DNA"/>
</dbReference>
<reference evidence="2" key="1">
    <citation type="submission" date="2023-10" db="EMBL/GenBank/DDBJ databases">
        <authorList>
            <person name="Chen Y."/>
            <person name="Shah S."/>
            <person name="Dougan E. K."/>
            <person name="Thang M."/>
            <person name="Chan C."/>
        </authorList>
    </citation>
    <scope>NUCLEOTIDE SEQUENCE [LARGE SCALE GENOMIC DNA]</scope>
</reference>
<evidence type="ECO:0000313" key="3">
    <source>
        <dbReference type="Proteomes" id="UP001189429"/>
    </source>
</evidence>
<dbReference type="Gene3D" id="3.10.20.90">
    <property type="entry name" value="Phosphatidylinositol 3-kinase Catalytic Subunit, Chain A, domain 1"/>
    <property type="match status" value="1"/>
</dbReference>
<sequence>TIAEKVLGADVERLRLGGEALQDGHVLLCDLDRRLRAADDFLYARFDGAIEPPAGSAPSAAQDAGAMQHHLPDHDPEEPEVDGSCGDSASVAGTPDDVSQELVTKLQKRHPDRVPVICRQAAGPGLPGIDKKLLVPLNMPGARDPA</sequence>
<dbReference type="Proteomes" id="UP001189429">
    <property type="component" value="Unassembled WGS sequence"/>
</dbReference>
<organism evidence="2 3">
    <name type="scientific">Prorocentrum cordatum</name>
    <dbReference type="NCBI Taxonomy" id="2364126"/>
    <lineage>
        <taxon>Eukaryota</taxon>
        <taxon>Sar</taxon>
        <taxon>Alveolata</taxon>
        <taxon>Dinophyceae</taxon>
        <taxon>Prorocentrales</taxon>
        <taxon>Prorocentraceae</taxon>
        <taxon>Prorocentrum</taxon>
    </lineage>
</organism>
<evidence type="ECO:0000256" key="1">
    <source>
        <dbReference type="SAM" id="MobiDB-lite"/>
    </source>
</evidence>
<keyword evidence="3" id="KW-1185">Reference proteome</keyword>
<proteinExistence type="predicted"/>
<feature type="non-terminal residue" evidence="2">
    <location>
        <position position="1"/>
    </location>
</feature>
<feature type="region of interest" description="Disordered" evidence="1">
    <location>
        <begin position="52"/>
        <end position="115"/>
    </location>
</feature>
<protein>
    <recommendedName>
        <fullName evidence="4">Autophagy-related protein</fullName>
    </recommendedName>
</protein>
<accession>A0ABN9TY38</accession>
<evidence type="ECO:0000313" key="2">
    <source>
        <dbReference type="EMBL" id="CAK0851250.1"/>
    </source>
</evidence>